<evidence type="ECO:0000313" key="2">
    <source>
        <dbReference type="EMBL" id="CAG8828210.1"/>
    </source>
</evidence>
<proteinExistence type="predicted"/>
<dbReference type="Proteomes" id="UP000789405">
    <property type="component" value="Unassembled WGS sequence"/>
</dbReference>
<dbReference type="AlphaFoldDB" id="A0A9N9PCA3"/>
<dbReference type="EMBL" id="CAJVPY010071017">
    <property type="protein sequence ID" value="CAG8828210.1"/>
    <property type="molecule type" value="Genomic_DNA"/>
</dbReference>
<name>A0A9N9PCA3_9GLOM</name>
<feature type="non-terminal residue" evidence="2">
    <location>
        <position position="1"/>
    </location>
</feature>
<evidence type="ECO:0000256" key="1">
    <source>
        <dbReference type="SAM" id="MobiDB-lite"/>
    </source>
</evidence>
<sequence length="88" mass="9750">FEQEEEWNVEEPSGSTGIKEASETSSIPVEREDPSLVEIKETPFRSYTFDQASISNVFQMGNDLENTIQDLLDGKALLLQGGDKARVG</sequence>
<protein>
    <submittedName>
        <fullName evidence="2">7859_t:CDS:1</fullName>
    </submittedName>
</protein>
<organism evidence="2 3">
    <name type="scientific">Dentiscutata erythropus</name>
    <dbReference type="NCBI Taxonomy" id="1348616"/>
    <lineage>
        <taxon>Eukaryota</taxon>
        <taxon>Fungi</taxon>
        <taxon>Fungi incertae sedis</taxon>
        <taxon>Mucoromycota</taxon>
        <taxon>Glomeromycotina</taxon>
        <taxon>Glomeromycetes</taxon>
        <taxon>Diversisporales</taxon>
        <taxon>Gigasporaceae</taxon>
        <taxon>Dentiscutata</taxon>
    </lineage>
</organism>
<feature type="non-terminal residue" evidence="2">
    <location>
        <position position="88"/>
    </location>
</feature>
<comment type="caution">
    <text evidence="2">The sequence shown here is derived from an EMBL/GenBank/DDBJ whole genome shotgun (WGS) entry which is preliminary data.</text>
</comment>
<accession>A0A9N9PCA3</accession>
<reference evidence="2" key="1">
    <citation type="submission" date="2021-06" db="EMBL/GenBank/DDBJ databases">
        <authorList>
            <person name="Kallberg Y."/>
            <person name="Tangrot J."/>
            <person name="Rosling A."/>
        </authorList>
    </citation>
    <scope>NUCLEOTIDE SEQUENCE</scope>
    <source>
        <strain evidence="2">MA453B</strain>
    </source>
</reference>
<evidence type="ECO:0000313" key="3">
    <source>
        <dbReference type="Proteomes" id="UP000789405"/>
    </source>
</evidence>
<gene>
    <name evidence="2" type="ORF">DERYTH_LOCUS28443</name>
</gene>
<feature type="region of interest" description="Disordered" evidence="1">
    <location>
        <begin position="1"/>
        <end position="33"/>
    </location>
</feature>
<keyword evidence="3" id="KW-1185">Reference proteome</keyword>